<dbReference type="CDD" id="cd17369">
    <property type="entry name" value="MFS_ShiA_like"/>
    <property type="match status" value="1"/>
</dbReference>
<dbReference type="InterPro" id="IPR011701">
    <property type="entry name" value="MFS"/>
</dbReference>
<dbReference type="AlphaFoldDB" id="A0A1H1LQ29"/>
<feature type="region of interest" description="Disordered" evidence="7">
    <location>
        <begin position="450"/>
        <end position="497"/>
    </location>
</feature>
<reference evidence="11" key="1">
    <citation type="submission" date="2016-10" db="EMBL/GenBank/DDBJ databases">
        <authorList>
            <person name="Varghese N."/>
            <person name="Submissions S."/>
        </authorList>
    </citation>
    <scope>NUCLEOTIDE SEQUENCE [LARGE SCALE GENOMIC DNA]</scope>
    <source>
        <strain evidence="11">DSM 23676</strain>
    </source>
</reference>
<dbReference type="InterPro" id="IPR020846">
    <property type="entry name" value="MFS_dom"/>
</dbReference>
<feature type="transmembrane region" description="Helical" evidence="8">
    <location>
        <begin position="276"/>
        <end position="301"/>
    </location>
</feature>
<feature type="domain" description="Major facilitator superfamily (MFS) profile" evidence="9">
    <location>
        <begin position="14"/>
        <end position="427"/>
    </location>
</feature>
<dbReference type="Pfam" id="PF07690">
    <property type="entry name" value="MFS_1"/>
    <property type="match status" value="1"/>
</dbReference>
<evidence type="ECO:0000313" key="11">
    <source>
        <dbReference type="Proteomes" id="UP000199597"/>
    </source>
</evidence>
<dbReference type="GO" id="GO:0005886">
    <property type="term" value="C:plasma membrane"/>
    <property type="evidence" value="ECO:0007669"/>
    <property type="project" value="UniProtKB-SubCell"/>
</dbReference>
<keyword evidence="4 8" id="KW-0812">Transmembrane</keyword>
<dbReference type="RefSeq" id="WP_092009210.1">
    <property type="nucleotide sequence ID" value="NZ_LT629766.1"/>
</dbReference>
<comment type="subcellular location">
    <subcellularLocation>
        <location evidence="1">Cell membrane</location>
        <topology evidence="1">Multi-pass membrane protein</topology>
    </subcellularLocation>
</comment>
<gene>
    <name evidence="10" type="ORF">SAMN04489752_0198</name>
</gene>
<dbReference type="PANTHER" id="PTHR43045">
    <property type="entry name" value="SHIKIMATE TRANSPORTER"/>
    <property type="match status" value="1"/>
</dbReference>
<evidence type="ECO:0000256" key="5">
    <source>
        <dbReference type="ARBA" id="ARBA00022989"/>
    </source>
</evidence>
<keyword evidence="6 8" id="KW-0472">Membrane</keyword>
<dbReference type="GO" id="GO:0022857">
    <property type="term" value="F:transmembrane transporter activity"/>
    <property type="evidence" value="ECO:0007669"/>
    <property type="project" value="InterPro"/>
</dbReference>
<evidence type="ECO:0000313" key="10">
    <source>
        <dbReference type="EMBL" id="SDR76673.1"/>
    </source>
</evidence>
<evidence type="ECO:0000259" key="9">
    <source>
        <dbReference type="PROSITE" id="PS50850"/>
    </source>
</evidence>
<evidence type="ECO:0000256" key="2">
    <source>
        <dbReference type="ARBA" id="ARBA00022448"/>
    </source>
</evidence>
<dbReference type="SUPFAM" id="SSF103473">
    <property type="entry name" value="MFS general substrate transporter"/>
    <property type="match status" value="1"/>
</dbReference>
<feature type="compositionally biased region" description="Polar residues" evidence="7">
    <location>
        <begin position="460"/>
        <end position="480"/>
    </location>
</feature>
<keyword evidence="5 8" id="KW-1133">Transmembrane helix</keyword>
<feature type="transmembrane region" description="Helical" evidence="8">
    <location>
        <begin position="401"/>
        <end position="423"/>
    </location>
</feature>
<dbReference type="InterPro" id="IPR036259">
    <property type="entry name" value="MFS_trans_sf"/>
</dbReference>
<feature type="transmembrane region" description="Helical" evidence="8">
    <location>
        <begin position="51"/>
        <end position="68"/>
    </location>
</feature>
<keyword evidence="11" id="KW-1185">Reference proteome</keyword>
<feature type="transmembrane region" description="Helical" evidence="8">
    <location>
        <begin position="187"/>
        <end position="206"/>
    </location>
</feature>
<feature type="transmembrane region" description="Helical" evidence="8">
    <location>
        <begin position="310"/>
        <end position="329"/>
    </location>
</feature>
<dbReference type="Proteomes" id="UP000199597">
    <property type="component" value="Chromosome I"/>
</dbReference>
<evidence type="ECO:0000256" key="3">
    <source>
        <dbReference type="ARBA" id="ARBA00022475"/>
    </source>
</evidence>
<protein>
    <submittedName>
        <fullName evidence="10">Predicted arabinose efflux permease, MFS family</fullName>
    </submittedName>
</protein>
<evidence type="ECO:0000256" key="1">
    <source>
        <dbReference type="ARBA" id="ARBA00004651"/>
    </source>
</evidence>
<dbReference type="OrthoDB" id="8953821at2"/>
<accession>A0A1H1LQ29</accession>
<evidence type="ECO:0000256" key="4">
    <source>
        <dbReference type="ARBA" id="ARBA00022692"/>
    </source>
</evidence>
<dbReference type="Gene3D" id="1.20.1250.20">
    <property type="entry name" value="MFS general substrate transporter like domains"/>
    <property type="match status" value="1"/>
</dbReference>
<sequence>MSDSVNTAKRARKAGIASFIGTTIEWYDFYIYGTASALVFGHVFFPDTLPAGVGTLLSFVTLWAGFLARPLGGIIFGHFGDKYGRKKTLVVTLVMMGAASFLVGLLPGYATIGIGAPIILTCLRILQGIAVGGEWGGSVLIASENAPKGKGVLYSAFAQQGSPAGNLISSGMFFVLALLPTPQFLLYGWRIAFLASIFLIVIGLVIRLKLEEPENMKVAKKKDAVVKVPAFEAIKKHWVLILLGAGSLPLIQVTYLKTTFATAWATDTTHPWAYSSSTFLGVVTLALVVQFIVQPFGAVILDRVKDMRKAIVWIIAPEFVLMPLMFFAIELGHPGIALAAMAAATVPHSLFYAGIGGIIARAFPTRVRYTGISLAYQLCSMTVGGGTAAAAQWMYNSSDSIIPVAILSAGYALVSLVCTLILLNMTGWTASENSKAEAADEAEFAAALAAEKAERDADSDTLTAGTADTVGTSHSVTTADATGAGSEPAPARAPVTP</sequence>
<keyword evidence="3" id="KW-1003">Cell membrane</keyword>
<proteinExistence type="predicted"/>
<feature type="transmembrane region" description="Helical" evidence="8">
    <location>
        <begin position="237"/>
        <end position="256"/>
    </location>
</feature>
<dbReference type="PROSITE" id="PS50850">
    <property type="entry name" value="MFS"/>
    <property type="match status" value="1"/>
</dbReference>
<dbReference type="EMBL" id="LT629766">
    <property type="protein sequence ID" value="SDR76673.1"/>
    <property type="molecule type" value="Genomic_DNA"/>
</dbReference>
<evidence type="ECO:0000256" key="6">
    <source>
        <dbReference type="ARBA" id="ARBA00023136"/>
    </source>
</evidence>
<feature type="transmembrane region" description="Helical" evidence="8">
    <location>
        <begin position="89"/>
        <end position="112"/>
    </location>
</feature>
<keyword evidence="2" id="KW-0813">Transport</keyword>
<feature type="transmembrane region" description="Helical" evidence="8">
    <location>
        <begin position="335"/>
        <end position="362"/>
    </location>
</feature>
<name>A0A1H1LQ29_9MICO</name>
<evidence type="ECO:0000256" key="7">
    <source>
        <dbReference type="SAM" id="MobiDB-lite"/>
    </source>
</evidence>
<dbReference type="PANTHER" id="PTHR43045:SF2">
    <property type="entry name" value="INNER MEMBRANE METABOLITE TRANSPORT PROTEIN YHJE"/>
    <property type="match status" value="1"/>
</dbReference>
<feature type="transmembrane region" description="Helical" evidence="8">
    <location>
        <begin position="29"/>
        <end position="45"/>
    </location>
</feature>
<evidence type="ECO:0000256" key="8">
    <source>
        <dbReference type="SAM" id="Phobius"/>
    </source>
</evidence>
<feature type="transmembrane region" description="Helical" evidence="8">
    <location>
        <begin position="374"/>
        <end position="395"/>
    </location>
</feature>
<organism evidence="10 11">
    <name type="scientific">Brevibacterium siliguriense</name>
    <dbReference type="NCBI Taxonomy" id="1136497"/>
    <lineage>
        <taxon>Bacteria</taxon>
        <taxon>Bacillati</taxon>
        <taxon>Actinomycetota</taxon>
        <taxon>Actinomycetes</taxon>
        <taxon>Micrococcales</taxon>
        <taxon>Brevibacteriaceae</taxon>
        <taxon>Brevibacterium</taxon>
    </lineage>
</organism>